<dbReference type="PRINTS" id="PR00753">
    <property type="entry name" value="ACCSYNTHASE"/>
</dbReference>
<dbReference type="Gene3D" id="3.90.1150.10">
    <property type="entry name" value="Aspartate Aminotransferase, domain 1"/>
    <property type="match status" value="1"/>
</dbReference>
<organism evidence="3">
    <name type="scientific">Fusarium oxysporum Fo47</name>
    <dbReference type="NCBI Taxonomy" id="660027"/>
    <lineage>
        <taxon>Eukaryota</taxon>
        <taxon>Fungi</taxon>
        <taxon>Dikarya</taxon>
        <taxon>Ascomycota</taxon>
        <taxon>Pezizomycotina</taxon>
        <taxon>Sordariomycetes</taxon>
        <taxon>Hypocreomycetidae</taxon>
        <taxon>Hypocreales</taxon>
        <taxon>Nectriaceae</taxon>
        <taxon>Fusarium</taxon>
        <taxon>Fusarium oxysporum species complex</taxon>
    </lineage>
</organism>
<dbReference type="InterPro" id="IPR050478">
    <property type="entry name" value="Ethylene_sulfur-biosynth"/>
</dbReference>
<dbReference type="Pfam" id="PF00155">
    <property type="entry name" value="Aminotran_1_2"/>
    <property type="match status" value="1"/>
</dbReference>
<dbReference type="Gene3D" id="3.40.640.10">
    <property type="entry name" value="Type I PLP-dependent aspartate aminotransferase-like (Major domain)"/>
    <property type="match status" value="1"/>
</dbReference>
<accession>W9JW93</accession>
<dbReference type="InterPro" id="IPR004839">
    <property type="entry name" value="Aminotransferase_I/II_large"/>
</dbReference>
<dbReference type="InterPro" id="IPR015421">
    <property type="entry name" value="PyrdxlP-dep_Trfase_major"/>
</dbReference>
<dbReference type="VEuPathDB" id="FungiDB:FOZG_13611"/>
<feature type="domain" description="Aminotransferase class I/classII large" evidence="2">
    <location>
        <begin position="86"/>
        <end position="489"/>
    </location>
</feature>
<name>W9JW93_FUSOX</name>
<protein>
    <recommendedName>
        <fullName evidence="2">Aminotransferase class I/classII large domain-containing protein</fullName>
    </recommendedName>
</protein>
<evidence type="ECO:0000259" key="2">
    <source>
        <dbReference type="Pfam" id="PF00155"/>
    </source>
</evidence>
<dbReference type="GO" id="GO:0006520">
    <property type="term" value="P:amino acid metabolic process"/>
    <property type="evidence" value="ECO:0007669"/>
    <property type="project" value="TreeGrafter"/>
</dbReference>
<keyword evidence="1" id="KW-0663">Pyridoxal phosphate</keyword>
<dbReference type="SUPFAM" id="SSF53383">
    <property type="entry name" value="PLP-dependent transferases"/>
    <property type="match status" value="1"/>
</dbReference>
<gene>
    <name evidence="3" type="ORF">FOZG_13611</name>
</gene>
<evidence type="ECO:0000313" key="3">
    <source>
        <dbReference type="EMBL" id="EWZ33925.1"/>
    </source>
</evidence>
<dbReference type="AlphaFoldDB" id="W9JW93"/>
<dbReference type="EMBL" id="JH717905">
    <property type="protein sequence ID" value="EWZ33925.1"/>
    <property type="molecule type" value="Genomic_DNA"/>
</dbReference>
<dbReference type="HOGENOM" id="CLU_017584_1_2_1"/>
<dbReference type="GO" id="GO:0008483">
    <property type="term" value="F:transaminase activity"/>
    <property type="evidence" value="ECO:0007669"/>
    <property type="project" value="TreeGrafter"/>
</dbReference>
<sequence>MQVFKGIKAHRLVVKPGIPAIPPSDWISNQVIMGAVEDAASIATTAAEYQLSTRGAQGLLYRDVWGPREKSMGNPWSPTNPEGTIILRLAENSLMHDEVGRFIKQQVNVLPVNHLTYSTGPRGSHRLRRAAASFWTDEFNPREPIGVDNIFITPGLASAIDALIWAICDEGDAILIPLPLYNGFNVDVFNRSNVRVIGVSYTGVKGYSTLDDLFDPEVNRRAIEIALHKARLDGSRARALLVSHPHNPLGRCYPPETLEVFASICGEHGLHLISDEIYAKSVFPNPAIPDAVPFVSTLSLDLDGVIDKTRHHVLYGASKDFCANGLRLGFVCTQNQGIMGALSSISIFSWSPHIIQDMWAAMLKDRQWLRTFMERKLGLMVENHKIATSFFRRHGIRFYDSNAGLFIWIDLRHLLIPQRSPREVDMNSSSVSSSYIETYKEQEIKIVDKCQKNGVMVAAGHVYMAEEYGWFRLTFTVGKDALKEGLDRLWRSLQEVKNREESI</sequence>
<reference evidence="3" key="2">
    <citation type="submission" date="2012-06" db="EMBL/GenBank/DDBJ databases">
        <title>Annotation of the Genome Sequence of Fusarium oxysporum Fo47.</title>
        <authorList>
            <consortium name="The Broad Institute Genomics Platform"/>
            <person name="Ma L.-J."/>
            <person name="Corby-Kistler H."/>
            <person name="Broz K."/>
            <person name="Gale L.R."/>
            <person name="Jonkers W."/>
            <person name="O'Donnell K."/>
            <person name="Ploetz R."/>
            <person name="Steinberg C."/>
            <person name="Schwartz D.C."/>
            <person name="VanEtten H."/>
            <person name="Zhou S."/>
            <person name="Young S.K."/>
            <person name="Zeng Q."/>
            <person name="Gargeya S."/>
            <person name="Fitzgerald M."/>
            <person name="Abouelleil A."/>
            <person name="Alvarado L."/>
            <person name="Chapman S.B."/>
            <person name="Gainer-Dewar J."/>
            <person name="Goldberg J."/>
            <person name="Griggs A."/>
            <person name="Gujja S."/>
            <person name="Hansen M."/>
            <person name="Howarth C."/>
            <person name="Imamovic A."/>
            <person name="Ireland A."/>
            <person name="Larimer J."/>
            <person name="McCowan C."/>
            <person name="Murphy C."/>
            <person name="Pearson M."/>
            <person name="Poon T.W."/>
            <person name="Priest M."/>
            <person name="Roberts A."/>
            <person name="Saif S."/>
            <person name="Shea T."/>
            <person name="Sykes S."/>
            <person name="Wortman J."/>
            <person name="Nusbaum C."/>
            <person name="Birren B."/>
        </authorList>
    </citation>
    <scope>NUCLEOTIDE SEQUENCE</scope>
    <source>
        <strain evidence="3">Fo47</strain>
    </source>
</reference>
<evidence type="ECO:0000256" key="1">
    <source>
        <dbReference type="ARBA" id="ARBA00022898"/>
    </source>
</evidence>
<dbReference type="InterPro" id="IPR015424">
    <property type="entry name" value="PyrdxlP-dep_Trfase"/>
</dbReference>
<dbReference type="PANTHER" id="PTHR43795">
    <property type="entry name" value="BIFUNCTIONAL ASPARTATE AMINOTRANSFERASE AND GLUTAMATE/ASPARTATE-PREPHENATE AMINOTRANSFERASE-RELATED"/>
    <property type="match status" value="1"/>
</dbReference>
<dbReference type="Proteomes" id="UP000030766">
    <property type="component" value="Unassembled WGS sequence"/>
</dbReference>
<dbReference type="PANTHER" id="PTHR43795:SF39">
    <property type="entry name" value="AMINOTRANSFERASE CLASS I_CLASSII DOMAIN-CONTAINING PROTEIN"/>
    <property type="match status" value="1"/>
</dbReference>
<dbReference type="GO" id="GO:0030170">
    <property type="term" value="F:pyridoxal phosphate binding"/>
    <property type="evidence" value="ECO:0007669"/>
    <property type="project" value="InterPro"/>
</dbReference>
<proteinExistence type="predicted"/>
<reference evidence="3" key="1">
    <citation type="submission" date="2011-06" db="EMBL/GenBank/DDBJ databases">
        <title>The Genome Sequence of Fusarium oxysporum Fo47.</title>
        <authorList>
            <consortium name="The Broad Institute Genome Sequencing Platform"/>
            <person name="Ma L.-J."/>
            <person name="Gale L.R."/>
            <person name="Schwartz D.C."/>
            <person name="Zhou S."/>
            <person name="Corby-Kistler H."/>
            <person name="Young S.K."/>
            <person name="Zeng Q."/>
            <person name="Gargeya S."/>
            <person name="Fitzgerald M."/>
            <person name="Haas B."/>
            <person name="Abouelleil A."/>
            <person name="Alvarado L."/>
            <person name="Arachchi H.M."/>
            <person name="Berlin A."/>
            <person name="Brown A."/>
            <person name="Chapman S.B."/>
            <person name="Chen Z."/>
            <person name="Dunbar C."/>
            <person name="Freedman E."/>
            <person name="Gearin G."/>
            <person name="Gellesch M."/>
            <person name="Goldberg J."/>
            <person name="Griggs A."/>
            <person name="Gujja S."/>
            <person name="Heiman D."/>
            <person name="Howarth C."/>
            <person name="Larson L."/>
            <person name="Lui A."/>
            <person name="MacDonald P.J.P."/>
            <person name="Mehta T."/>
            <person name="Montmayeur A."/>
            <person name="Murphy C."/>
            <person name="Neiman D."/>
            <person name="Pearson M."/>
            <person name="Priest M."/>
            <person name="Roberts A."/>
            <person name="Saif S."/>
            <person name="Shea T."/>
            <person name="Shenoy N."/>
            <person name="Sisk P."/>
            <person name="Stolte C."/>
            <person name="Sykes S."/>
            <person name="Wortman J."/>
            <person name="Nusbaum C."/>
            <person name="Birren B."/>
        </authorList>
    </citation>
    <scope>NUCLEOTIDE SEQUENCE [LARGE SCALE GENOMIC DNA]</scope>
    <source>
        <strain evidence="3">Fo47</strain>
    </source>
</reference>
<dbReference type="InterPro" id="IPR015422">
    <property type="entry name" value="PyrdxlP-dep_Trfase_small"/>
</dbReference>
<dbReference type="CDD" id="cd00609">
    <property type="entry name" value="AAT_like"/>
    <property type="match status" value="1"/>
</dbReference>